<accession>A0AB94IAH7</accession>
<proteinExistence type="predicted"/>
<comment type="caution">
    <text evidence="1">The sequence shown here is derived from an EMBL/GenBank/DDBJ whole genome shotgun (WGS) entry which is preliminary data.</text>
</comment>
<reference evidence="1 2" key="1">
    <citation type="journal article" date="2014" name="Appl. Environ. Microbiol.">
        <title>Genomic features of a bumble bee symbiont reflect its host environment.</title>
        <authorList>
            <person name="Martinson V.G."/>
            <person name="Magoc T."/>
            <person name="Koch H."/>
            <person name="Salzberg S.L."/>
            <person name="Moran N.A."/>
        </authorList>
    </citation>
    <scope>NUCLEOTIDE SEQUENCE [LARGE SCALE GENOMIC DNA]</scope>
    <source>
        <strain evidence="1 2">Bimp</strain>
    </source>
</reference>
<protein>
    <recommendedName>
        <fullName evidence="3">AbiTii domain-containing protein</fullName>
    </recommendedName>
</protein>
<name>A0AB94IAH7_9GAMM</name>
<dbReference type="AlphaFoldDB" id="A0AB94IAH7"/>
<gene>
    <name evidence="1" type="ORF">O970_08965</name>
</gene>
<dbReference type="Proteomes" id="UP000506160">
    <property type="component" value="Unassembled WGS sequence"/>
</dbReference>
<dbReference type="RefSeq" id="WP_133459366.1">
    <property type="nucleotide sequence ID" value="NZ_AWGA01000093.1"/>
</dbReference>
<dbReference type="EMBL" id="AWGA01000093">
    <property type="protein sequence ID" value="TEA26384.1"/>
    <property type="molecule type" value="Genomic_DNA"/>
</dbReference>
<organism evidence="1 2">
    <name type="scientific">Candidatus Schmidhempelia bombi str. Bimp</name>
    <dbReference type="NCBI Taxonomy" id="1387197"/>
    <lineage>
        <taxon>Bacteria</taxon>
        <taxon>Pseudomonadati</taxon>
        <taxon>Pseudomonadota</taxon>
        <taxon>Gammaproteobacteria</taxon>
        <taxon>Orbales</taxon>
        <taxon>Orbaceae</taxon>
        <taxon>Candidatus Schmidhempelia</taxon>
    </lineage>
</organism>
<sequence length="240" mass="27622">MKIDIDFEKVKQTILLAAQKQGLSEAELKDWIEDYDENWRICYTSNQNESFLDTLSDLKEEVKLLSQAVPQHDLLASISAIILAKIYSLTLMNFFDKIDGDIFLLGWGSKLKDKWPSVPEDYKVPDSYKNEVTSTEETTKVNIDIDFEKIKQTILSAAMMHGLSKDYITKHWHIDYELDLNKEFARLISGLNQNIQIIYQAIKNNDMLTAKAGIIRVKPFSHALVDFLTTVFSCFCGFFD</sequence>
<evidence type="ECO:0000313" key="2">
    <source>
        <dbReference type="Proteomes" id="UP000506160"/>
    </source>
</evidence>
<dbReference type="Gene3D" id="6.10.290.10">
    <property type="match status" value="2"/>
</dbReference>
<evidence type="ECO:0008006" key="3">
    <source>
        <dbReference type="Google" id="ProtNLM"/>
    </source>
</evidence>
<evidence type="ECO:0000313" key="1">
    <source>
        <dbReference type="EMBL" id="TEA26384.1"/>
    </source>
</evidence>
<keyword evidence="2" id="KW-1185">Reference proteome</keyword>